<reference evidence="10 11" key="1">
    <citation type="journal article" date="2024" name="Nat. Commun.">
        <title>Phylogenomics reveals the evolutionary origins of lichenization in chlorophyte algae.</title>
        <authorList>
            <person name="Puginier C."/>
            <person name="Libourel C."/>
            <person name="Otte J."/>
            <person name="Skaloud P."/>
            <person name="Haon M."/>
            <person name="Grisel S."/>
            <person name="Petersen M."/>
            <person name="Berrin J.G."/>
            <person name="Delaux P.M."/>
            <person name="Dal Grande F."/>
            <person name="Keller J."/>
        </authorList>
    </citation>
    <scope>NUCLEOTIDE SEQUENCE [LARGE SCALE GENOMIC DNA]</scope>
    <source>
        <strain evidence="10 11">SAG 2043</strain>
    </source>
</reference>
<evidence type="ECO:0000256" key="7">
    <source>
        <dbReference type="ARBA" id="ARBA00023269"/>
    </source>
</evidence>
<dbReference type="SUPFAM" id="SSF47113">
    <property type="entry name" value="Histone-fold"/>
    <property type="match status" value="1"/>
</dbReference>
<comment type="subcellular location">
    <subcellularLocation>
        <location evidence="2">Chromosome</location>
    </subcellularLocation>
    <subcellularLocation>
        <location evidence="1">Nucleus</location>
    </subcellularLocation>
</comment>
<dbReference type="Proteomes" id="UP001489004">
    <property type="component" value="Unassembled WGS sequence"/>
</dbReference>
<protein>
    <recommendedName>
        <fullName evidence="8">Histone H4</fullName>
    </recommendedName>
</protein>
<keyword evidence="11" id="KW-1185">Reference proteome</keyword>
<evidence type="ECO:0000256" key="6">
    <source>
        <dbReference type="ARBA" id="ARBA00023242"/>
    </source>
</evidence>
<accession>A0AAW1QAA0</accession>
<evidence type="ECO:0000256" key="4">
    <source>
        <dbReference type="ARBA" id="ARBA00022454"/>
    </source>
</evidence>
<feature type="compositionally biased region" description="Low complexity" evidence="9">
    <location>
        <begin position="126"/>
        <end position="137"/>
    </location>
</feature>
<dbReference type="PRINTS" id="PR00623">
    <property type="entry name" value="HISTONEH4"/>
</dbReference>
<dbReference type="InterPro" id="IPR009072">
    <property type="entry name" value="Histone-fold"/>
</dbReference>
<comment type="subunit">
    <text evidence="8">The nucleosome is a histone octamer containing two molecules each of H2A, H2B, H3 and H4 assembled in one H3-H4 heterotetramer and two H2A-H2B heterodimers. The octamer wraps approximately 147 bp of DNA.</text>
</comment>
<comment type="caution">
    <text evidence="10">The sequence shown here is derived from an EMBL/GenBank/DDBJ whole genome shotgun (WGS) entry which is preliminary data.</text>
</comment>
<name>A0AAW1QAA0_9CHLO</name>
<evidence type="ECO:0000256" key="9">
    <source>
        <dbReference type="SAM" id="MobiDB-lite"/>
    </source>
</evidence>
<feature type="region of interest" description="Disordered" evidence="9">
    <location>
        <begin position="96"/>
        <end position="172"/>
    </location>
</feature>
<feature type="compositionally biased region" description="Basic and acidic residues" evidence="9">
    <location>
        <begin position="109"/>
        <end position="118"/>
    </location>
</feature>
<dbReference type="EMBL" id="JALJOR010000005">
    <property type="protein sequence ID" value="KAK9817219.1"/>
    <property type="molecule type" value="Genomic_DNA"/>
</dbReference>
<evidence type="ECO:0000256" key="2">
    <source>
        <dbReference type="ARBA" id="ARBA00004286"/>
    </source>
</evidence>
<evidence type="ECO:0000313" key="10">
    <source>
        <dbReference type="EMBL" id="KAK9817219.1"/>
    </source>
</evidence>
<keyword evidence="5 8" id="KW-0238">DNA-binding</keyword>
<dbReference type="GO" id="GO:0003677">
    <property type="term" value="F:DNA binding"/>
    <property type="evidence" value="ECO:0007669"/>
    <property type="project" value="UniProtKB-KW"/>
</dbReference>
<evidence type="ECO:0000256" key="3">
    <source>
        <dbReference type="ARBA" id="ARBA00006564"/>
    </source>
</evidence>
<evidence type="ECO:0000256" key="8">
    <source>
        <dbReference type="RuleBase" id="RU000528"/>
    </source>
</evidence>
<comment type="similarity">
    <text evidence="3 8">Belongs to the histone H4 family.</text>
</comment>
<dbReference type="SMART" id="SM00417">
    <property type="entry name" value="H4"/>
    <property type="match status" value="1"/>
</dbReference>
<evidence type="ECO:0000313" key="11">
    <source>
        <dbReference type="Proteomes" id="UP001489004"/>
    </source>
</evidence>
<gene>
    <name evidence="10" type="ORF">WJX72_011223</name>
</gene>
<proteinExistence type="inferred from homology"/>
<keyword evidence="6 8" id="KW-0539">Nucleus</keyword>
<evidence type="ECO:0000256" key="5">
    <source>
        <dbReference type="ARBA" id="ARBA00023125"/>
    </source>
</evidence>
<evidence type="ECO:0000256" key="1">
    <source>
        <dbReference type="ARBA" id="ARBA00004123"/>
    </source>
</evidence>
<sequence>MKALKKRQRLNDKASIHKPCIKRLARRAGVKRIGGECYKEVQSHLRSFLMAIVCDVSILASHARRFTVTVKDVLFALKRRGRTLYGFGTEDSQDWRRSRRIRQPLSREQLQRGLERQRQALSVQHPLSTSSSRLPSSAPQAEPATPTAVAGSEARITSTPTTSAGGSGSSHQDIQEALADYTANEGRFVEVFKFPSLFASINTKLAGQGKRACSPCQLMVVLWGLDEVQALMVTEDLLQGLEVRVL</sequence>
<dbReference type="GO" id="GO:0005634">
    <property type="term" value="C:nucleus"/>
    <property type="evidence" value="ECO:0007669"/>
    <property type="project" value="UniProtKB-SubCell"/>
</dbReference>
<dbReference type="GO" id="GO:0000786">
    <property type="term" value="C:nucleosome"/>
    <property type="evidence" value="ECO:0007669"/>
    <property type="project" value="UniProtKB-KW"/>
</dbReference>
<dbReference type="InterPro" id="IPR001951">
    <property type="entry name" value="Histone_H4"/>
</dbReference>
<dbReference type="CDD" id="cd22912">
    <property type="entry name" value="HFD_H4"/>
    <property type="match status" value="1"/>
</dbReference>
<dbReference type="GO" id="GO:0030527">
    <property type="term" value="F:structural constituent of chromatin"/>
    <property type="evidence" value="ECO:0007669"/>
    <property type="project" value="InterPro"/>
</dbReference>
<organism evidence="10 11">
    <name type="scientific">[Myrmecia] bisecta</name>
    <dbReference type="NCBI Taxonomy" id="41462"/>
    <lineage>
        <taxon>Eukaryota</taxon>
        <taxon>Viridiplantae</taxon>
        <taxon>Chlorophyta</taxon>
        <taxon>core chlorophytes</taxon>
        <taxon>Trebouxiophyceae</taxon>
        <taxon>Trebouxiales</taxon>
        <taxon>Trebouxiaceae</taxon>
        <taxon>Myrmecia</taxon>
    </lineage>
</organism>
<dbReference type="AlphaFoldDB" id="A0AAW1QAA0"/>
<keyword evidence="4 8" id="KW-0158">Chromosome</keyword>
<dbReference type="GO" id="GO:0046982">
    <property type="term" value="F:protein heterodimerization activity"/>
    <property type="evidence" value="ECO:0007669"/>
    <property type="project" value="InterPro"/>
</dbReference>
<comment type="function">
    <text evidence="8">Core component of nucleosome. Nucleosomes wrap and compact DNA into chromatin, limiting DNA accessibility to the cellular machineries which require DNA as a template. Histones thereby play a central role in transcription regulation, DNA repair, DNA replication and chromosomal stability. DNA accessibility is regulated via a complex set of post-translational modifications of histones, also called histone code, and nucleosome remodeling.</text>
</comment>
<dbReference type="PANTHER" id="PTHR10484">
    <property type="entry name" value="HISTONE H4"/>
    <property type="match status" value="1"/>
</dbReference>
<dbReference type="Gene3D" id="1.10.20.10">
    <property type="entry name" value="Histone, subunit A"/>
    <property type="match status" value="1"/>
</dbReference>
<keyword evidence="7 8" id="KW-0544">Nucleosome core</keyword>